<dbReference type="GeneID" id="88173297"/>
<evidence type="ECO:0000256" key="3">
    <source>
        <dbReference type="ARBA" id="ARBA00009105"/>
    </source>
</evidence>
<name>A0AAX4H8W0_9ASCO</name>
<evidence type="ECO:0000256" key="10">
    <source>
        <dbReference type="SAM" id="Phobius"/>
    </source>
</evidence>
<dbReference type="GO" id="GO:0000139">
    <property type="term" value="C:Golgi membrane"/>
    <property type="evidence" value="ECO:0007669"/>
    <property type="project" value="UniProtKB-SubCell"/>
</dbReference>
<proteinExistence type="inferred from homology"/>
<evidence type="ECO:0000256" key="7">
    <source>
        <dbReference type="ARBA" id="ARBA00022989"/>
    </source>
</evidence>
<keyword evidence="5 10" id="KW-0812">Transmembrane</keyword>
<evidence type="ECO:0000256" key="6">
    <source>
        <dbReference type="ARBA" id="ARBA00022968"/>
    </source>
</evidence>
<dbReference type="Pfam" id="PF11051">
    <property type="entry name" value="Mannosyl_trans3"/>
    <property type="match status" value="1"/>
</dbReference>
<evidence type="ECO:0000256" key="4">
    <source>
        <dbReference type="ARBA" id="ARBA00022679"/>
    </source>
</evidence>
<dbReference type="RefSeq" id="XP_062877316.1">
    <property type="nucleotide sequence ID" value="XM_063021246.1"/>
</dbReference>
<accession>A0AAX4H8W0</accession>
<feature type="transmembrane region" description="Helical" evidence="10">
    <location>
        <begin position="7"/>
        <end position="24"/>
    </location>
</feature>
<dbReference type="InterPro" id="IPR029044">
    <property type="entry name" value="Nucleotide-diphossugar_trans"/>
</dbReference>
<dbReference type="SUPFAM" id="SSF53448">
    <property type="entry name" value="Nucleotide-diphospho-sugar transferases"/>
    <property type="match status" value="1"/>
</dbReference>
<dbReference type="GO" id="GO:0046354">
    <property type="term" value="P:mannan biosynthetic process"/>
    <property type="evidence" value="ECO:0007669"/>
    <property type="project" value="TreeGrafter"/>
</dbReference>
<evidence type="ECO:0000256" key="9">
    <source>
        <dbReference type="ARBA" id="ARBA00023136"/>
    </source>
</evidence>
<comment type="similarity">
    <text evidence="3">Belongs to the MNN1/MNT family.</text>
</comment>
<dbReference type="PANTHER" id="PTHR31646:SF1">
    <property type="entry name" value="ALPHA-1,2-MANNOSYLTRANSFERASE MNN2"/>
    <property type="match status" value="1"/>
</dbReference>
<dbReference type="InterPro" id="IPR022751">
    <property type="entry name" value="Alpha_mannosyltransferase"/>
</dbReference>
<dbReference type="EMBL" id="CP138896">
    <property type="protein sequence ID" value="WPK24933.1"/>
    <property type="molecule type" value="Genomic_DNA"/>
</dbReference>
<evidence type="ECO:0000256" key="5">
    <source>
        <dbReference type="ARBA" id="ARBA00022692"/>
    </source>
</evidence>
<dbReference type="AlphaFoldDB" id="A0AAX4H8W0"/>
<dbReference type="GO" id="GO:0000026">
    <property type="term" value="F:alpha-1,2-mannosyltransferase activity"/>
    <property type="evidence" value="ECO:0007669"/>
    <property type="project" value="TreeGrafter"/>
</dbReference>
<protein>
    <recommendedName>
        <fullName evidence="13">Alpha-1,2-mannosyltransferase</fullName>
    </recommendedName>
</protein>
<evidence type="ECO:0000256" key="2">
    <source>
        <dbReference type="ARBA" id="ARBA00004922"/>
    </source>
</evidence>
<gene>
    <name evidence="11" type="ORF">PUMCH_002232</name>
</gene>
<evidence type="ECO:0008006" key="13">
    <source>
        <dbReference type="Google" id="ProtNLM"/>
    </source>
</evidence>
<evidence type="ECO:0000256" key="1">
    <source>
        <dbReference type="ARBA" id="ARBA00004323"/>
    </source>
</evidence>
<comment type="subcellular location">
    <subcellularLocation>
        <location evidence="1">Golgi apparatus membrane</location>
        <topology evidence="1">Single-pass type II membrane protein</topology>
    </subcellularLocation>
</comment>
<keyword evidence="6" id="KW-0735">Signal-anchor</keyword>
<keyword evidence="8" id="KW-0333">Golgi apparatus</keyword>
<evidence type="ECO:0000256" key="8">
    <source>
        <dbReference type="ARBA" id="ARBA00023034"/>
    </source>
</evidence>
<evidence type="ECO:0000313" key="11">
    <source>
        <dbReference type="EMBL" id="WPK24933.1"/>
    </source>
</evidence>
<sequence>MSLTNKRVLLPTVAVLAIITIILIQRELFSSYFADPAPIVRLEGDKDFFLVSSNWVEANTQFAGTRIVDDLDYDATVEKILQLMKDSKNELFADIRGSVRQKFDTASIGQSRKESKTVATENPKTNLCLEQDRHNHLEDIRKVFRDRNSDKLKSRIIKLILHGTNDKFLRDHLDSIIRVPTDREQYFVDIVTDIILKNGPEDNGGIKSGEGYLGVLAESLDFLYTKEDLTTDRCDLSSKKLEELKQKHSAVVEALRDLPIPPDDVFQGTGIVLSASKQYLMGALNVVVMLRELGSQLPVEIVMDSKHEWNVQLCEHTLPRLNGKCVVAEEVLGSDLYQSLKLTEFQYKALAILVSSFDNTLFLDSDSFPITNPDHYFNSSLYKKSKFLMFRDFWHKTTSPLFYDVIGLKAGEIKTRLGLSNEATFQEYLERDLDTEVLFHDRDGLVQPYTVESGQMFFSKREHFRSLILSFYYNYYGPMYYYLLIYQEGEGPGDKDTFEPALVVMNEPYYVTEFPVTFSGRKTFDKDIDDYDFIPSTMVQGDPLTAAKQYEDWKDWLTDNGYDRRLDLFQHGEFTDELRERFFKHQEDHMRAKPMAAFLHLHLPKINALLNEVTDRVTYDYEERYLRKIGDYDYIMGEEDWKLKFQTINAWSACEGMNNKQFWELYSLDQKEVCQKAIQYVKKLEESSNDPMMKVLKTFPEWVI</sequence>
<comment type="pathway">
    <text evidence="2">Protein modification; protein glycosylation.</text>
</comment>
<organism evidence="11 12">
    <name type="scientific">Australozyma saopauloensis</name>
    <dbReference type="NCBI Taxonomy" id="291208"/>
    <lineage>
        <taxon>Eukaryota</taxon>
        <taxon>Fungi</taxon>
        <taxon>Dikarya</taxon>
        <taxon>Ascomycota</taxon>
        <taxon>Saccharomycotina</taxon>
        <taxon>Pichiomycetes</taxon>
        <taxon>Metschnikowiaceae</taxon>
        <taxon>Australozyma</taxon>
    </lineage>
</organism>
<dbReference type="PANTHER" id="PTHR31646">
    <property type="entry name" value="ALPHA-1,2-MANNOSYLTRANSFERASE MNN2"/>
    <property type="match status" value="1"/>
</dbReference>
<evidence type="ECO:0000313" key="12">
    <source>
        <dbReference type="Proteomes" id="UP001338582"/>
    </source>
</evidence>
<reference evidence="11 12" key="1">
    <citation type="submission" date="2023-10" db="EMBL/GenBank/DDBJ databases">
        <title>Draft Genome Sequence of Candida saopaulonensis from a very Premature Infant with Sepsis.</title>
        <authorList>
            <person name="Ning Y."/>
            <person name="Dai R."/>
            <person name="Xiao M."/>
            <person name="Xu Y."/>
            <person name="Yan Q."/>
            <person name="Zhang L."/>
        </authorList>
    </citation>
    <scope>NUCLEOTIDE SEQUENCE [LARGE SCALE GENOMIC DNA]</scope>
    <source>
        <strain evidence="11 12">19XY460</strain>
    </source>
</reference>
<keyword evidence="12" id="KW-1185">Reference proteome</keyword>
<dbReference type="Proteomes" id="UP001338582">
    <property type="component" value="Chromosome 3"/>
</dbReference>
<keyword evidence="4" id="KW-0808">Transferase</keyword>
<dbReference type="KEGG" id="asau:88173297"/>
<keyword evidence="9 10" id="KW-0472">Membrane</keyword>
<keyword evidence="7 10" id="KW-1133">Transmembrane helix</keyword>